<dbReference type="Proteomes" id="UP001257948">
    <property type="component" value="Unassembled WGS sequence"/>
</dbReference>
<reference evidence="2" key="1">
    <citation type="submission" date="2023-07" db="EMBL/GenBank/DDBJ databases">
        <title>Draft genome sequence of the endophytic actinobacterium Streptomyces justiciae WPN32, a potential antibiotic producer.</title>
        <authorList>
            <person name="Yasawong M."/>
            <person name="Pana W."/>
            <person name="Ganta P."/>
            <person name="Santapan N."/>
            <person name="Songngamsuk T."/>
            <person name="Phatcharaharikarn M."/>
            <person name="Kerdtoob S."/>
            <person name="Nantapong N."/>
        </authorList>
    </citation>
    <scope>NUCLEOTIDE SEQUENCE [LARGE SCALE GENOMIC DNA]</scope>
    <source>
        <strain evidence="2">WPN32</strain>
    </source>
</reference>
<comment type="caution">
    <text evidence="1">The sequence shown here is derived from an EMBL/GenBank/DDBJ whole genome shotgun (WGS) entry which is preliminary data.</text>
</comment>
<accession>A0ABU3M9E1</accession>
<name>A0ABU3M9E1_9ACTN</name>
<evidence type="ECO:0008006" key="3">
    <source>
        <dbReference type="Google" id="ProtNLM"/>
    </source>
</evidence>
<dbReference type="RefSeq" id="WP_314207565.1">
    <property type="nucleotide sequence ID" value="NZ_JAVTLL010000048.1"/>
</dbReference>
<organism evidence="1 2">
    <name type="scientific">Streptomyces justiciae</name>
    <dbReference type="NCBI Taxonomy" id="2780140"/>
    <lineage>
        <taxon>Bacteria</taxon>
        <taxon>Bacillati</taxon>
        <taxon>Actinomycetota</taxon>
        <taxon>Actinomycetes</taxon>
        <taxon>Kitasatosporales</taxon>
        <taxon>Streptomycetaceae</taxon>
        <taxon>Streptomyces</taxon>
    </lineage>
</organism>
<evidence type="ECO:0000313" key="1">
    <source>
        <dbReference type="EMBL" id="MDT7847368.1"/>
    </source>
</evidence>
<proteinExistence type="predicted"/>
<sequence>MGLSAEERRDFRLLYGDVWRMVQDLLGHAQVETTREIYLAPVSDLRLRELLADPSPADPGFGAPSPDWVTGLLARIARESEGIVDLDEQLVRP</sequence>
<gene>
    <name evidence="1" type="ORF">RQC66_42290</name>
</gene>
<evidence type="ECO:0000313" key="2">
    <source>
        <dbReference type="Proteomes" id="UP001257948"/>
    </source>
</evidence>
<dbReference type="EMBL" id="JAVTLL010000048">
    <property type="protein sequence ID" value="MDT7847368.1"/>
    <property type="molecule type" value="Genomic_DNA"/>
</dbReference>
<keyword evidence="2" id="KW-1185">Reference proteome</keyword>
<protein>
    <recommendedName>
        <fullName evidence="3">Tyr recombinase domain-containing protein</fullName>
    </recommendedName>
</protein>